<gene>
    <name evidence="1" type="ORF">SAMN00768000_1046</name>
</gene>
<dbReference type="Proteomes" id="UP000192660">
    <property type="component" value="Unassembled WGS sequence"/>
</dbReference>
<protein>
    <submittedName>
        <fullName evidence="1">Peroxiredoxin family protein</fullName>
    </submittedName>
</protein>
<reference evidence="2" key="1">
    <citation type="submission" date="2017-04" db="EMBL/GenBank/DDBJ databases">
        <authorList>
            <person name="Varghese N."/>
            <person name="Submissions S."/>
        </authorList>
    </citation>
    <scope>NUCLEOTIDE SEQUENCE [LARGE SCALE GENOMIC DNA]</scope>
    <source>
        <strain evidence="2">DSM 9293</strain>
    </source>
</reference>
<dbReference type="PANTHER" id="PTHR34655">
    <property type="entry name" value="CONSERVED WITHIN P. AEROPHILUM"/>
    <property type="match status" value="1"/>
</dbReference>
<dbReference type="SUPFAM" id="SSF75169">
    <property type="entry name" value="DsrEFH-like"/>
    <property type="match status" value="1"/>
</dbReference>
<dbReference type="STRING" id="28034.BFX07_00050"/>
<sequence length="126" mass="13694">MQKVAIIASGENIDSAYKVLNIANAAATMDVQVIVFCTFGGLQMLFKDPQYPMIPLLEPFQDRLKDIPTVKELRESAMEMGVTFIACQMTMDLMGISADDLVDGITTAGATAFMEEALDADSTITF</sequence>
<accession>A0A1W1WAT8</accession>
<dbReference type="EMBL" id="FWWY01000001">
    <property type="protein sequence ID" value="SMC03365.1"/>
    <property type="molecule type" value="Genomic_DNA"/>
</dbReference>
<evidence type="ECO:0000313" key="2">
    <source>
        <dbReference type="Proteomes" id="UP000192660"/>
    </source>
</evidence>
<dbReference type="AlphaFoldDB" id="A0A1W1WAT8"/>
<dbReference type="InterPro" id="IPR032836">
    <property type="entry name" value="DsrE2-like"/>
</dbReference>
<dbReference type="PANTHER" id="PTHR34655:SF2">
    <property type="entry name" value="PEROXIREDOXIN FAMILY PROTEIN"/>
    <property type="match status" value="1"/>
</dbReference>
<evidence type="ECO:0000313" key="1">
    <source>
        <dbReference type="EMBL" id="SMC03365.1"/>
    </source>
</evidence>
<proteinExistence type="predicted"/>
<dbReference type="Pfam" id="PF13686">
    <property type="entry name" value="DrsE_2"/>
    <property type="match status" value="2"/>
</dbReference>
<keyword evidence="2" id="KW-1185">Reference proteome</keyword>
<dbReference type="Gene3D" id="3.40.1260.10">
    <property type="entry name" value="DsrEFH-like"/>
    <property type="match status" value="2"/>
</dbReference>
<dbReference type="OrthoDB" id="9802028at2"/>
<dbReference type="RefSeq" id="WP_020374223.1">
    <property type="nucleotide sequence ID" value="NZ_FWWY01000001.1"/>
</dbReference>
<dbReference type="InterPro" id="IPR027396">
    <property type="entry name" value="DsrEFH-like"/>
</dbReference>
<name>A0A1W1WAT8_SULTA</name>
<organism evidence="1 2">
    <name type="scientific">Sulfobacillus thermosulfidooxidans (strain DSM 9293 / VKM B-1269 / AT-1)</name>
    <dbReference type="NCBI Taxonomy" id="929705"/>
    <lineage>
        <taxon>Bacteria</taxon>
        <taxon>Bacillati</taxon>
        <taxon>Bacillota</taxon>
        <taxon>Clostridia</taxon>
        <taxon>Eubacteriales</taxon>
        <taxon>Clostridiales Family XVII. Incertae Sedis</taxon>
        <taxon>Sulfobacillus</taxon>
    </lineage>
</organism>